<keyword evidence="1" id="KW-0805">Transcription regulation</keyword>
<dbReference type="CDD" id="cd00130">
    <property type="entry name" value="PAS"/>
    <property type="match status" value="3"/>
</dbReference>
<keyword evidence="2" id="KW-0804">Transcription</keyword>
<dbReference type="NCBIfam" id="TIGR00229">
    <property type="entry name" value="sensory_box"/>
    <property type="match status" value="2"/>
</dbReference>
<sequence>MARSLADPERTPVRALSVGSSEWIRTATAGLSDETVSITGPVPTASDLTDDRLEAVDCVLTDDRDALSAVDGACPVVYAIDPAANESIDRLRDEGATEIVAATTGQELPLLSHRLQQTAECTTMERSADHRAAFYRRLIEQSSDQLLVLDETGAVTDVIPAAERVGGFTADELAGTNILDYVHPDDSQAVKAEFDAVCEAEPGSTRTIEYTCKHASGSWHVHEAVLTNRLEDDLVNGVVASIQDVTEFHRIEQELSQSFKRVTDAFYALDSDWRFTYVNDRALEKLDLERSDLVGQHILDVFPEMAGTPFQSSAIEAMETQEPRTVEGHFDPYDTWIEARIYPSPTGISVYWRDVTERVERKRNLTERTERLQTLVENVPIVLFVLDDSGTFTLSEGQGLANVGFESDEVVGRSVFDLFEDYPEVRADARDALNGVAVTSRRRLGDRLFEIAYRPITDDGVVDRVIGVANDITERVQYQETLNALHEATSHLLTVDSKEDACEYMVDIAADVLELETVVYRFDEATNELLPAAHSPVLESTFGSPDSVQPGDSDPWQAFVAGEPMVHDDGRAGPIDCDELADARSGLSVPLGEHGVLVALSTEADAYDDETAELAELFATTAEAALDRIGRSRRLRERERELERQNRDLERLNDANEVHQEVEQLLLMADSRNEIERGVPECLAELESCSLAWFGEPDPSGNSLEPRHYAGFERGYLDAVTITTVDESAAEPAGRAARTRTPVYVENVAASVHDGEWRGDALSRNVQCVYAVPLVYDGFLYGVLSIYGEQRDAFDETLRSTLAELGETIAYAIDAVKRKNALSGEGRTEVELEVAADATLCRLAAFLDERVSYEGATARADGGQFVFVAVEESVDELLEDVDYTAIEGISEITIIADNEDETLLQLRISDSFLGSITDTHGARLREFVADASSGRAIVDVPDAVEIRTVLSGISRSGPSVSMVARREGVDDRSTVSSRARSALLETFTERQREVVQTAYHGGFFEWPRRANGEEIAASLDISSPAFHKHVRSAERKLFTALFEGATSSKVN</sequence>
<dbReference type="GO" id="GO:0006355">
    <property type="term" value="P:regulation of DNA-templated transcription"/>
    <property type="evidence" value="ECO:0007669"/>
    <property type="project" value="InterPro"/>
</dbReference>
<feature type="domain" description="PAS" evidence="4">
    <location>
        <begin position="131"/>
        <end position="201"/>
    </location>
</feature>
<protein>
    <submittedName>
        <fullName evidence="5">PAS domain S-box protein</fullName>
    </submittedName>
</protein>
<dbReference type="SUPFAM" id="SSF55781">
    <property type="entry name" value="GAF domain-like"/>
    <property type="match status" value="2"/>
</dbReference>
<dbReference type="InterPro" id="IPR013767">
    <property type="entry name" value="PAS_fold"/>
</dbReference>
<name>A0A7D6GQ53_9EURY</name>
<dbReference type="InterPro" id="IPR013656">
    <property type="entry name" value="PAS_4"/>
</dbReference>
<dbReference type="OrthoDB" id="342253at2157"/>
<evidence type="ECO:0000313" key="6">
    <source>
        <dbReference type="Proteomes" id="UP000510869"/>
    </source>
</evidence>
<dbReference type="RefSeq" id="WP_180841574.1">
    <property type="nucleotide sequence ID" value="NZ_CP059154.1"/>
</dbReference>
<feature type="domain" description="PAS" evidence="4">
    <location>
        <begin position="368"/>
        <end position="419"/>
    </location>
</feature>
<evidence type="ECO:0000256" key="1">
    <source>
        <dbReference type="ARBA" id="ARBA00023015"/>
    </source>
</evidence>
<dbReference type="InterPro" id="IPR035965">
    <property type="entry name" value="PAS-like_dom_sf"/>
</dbReference>
<dbReference type="InterPro" id="IPR000014">
    <property type="entry name" value="PAS"/>
</dbReference>
<dbReference type="Gene3D" id="3.30.450.20">
    <property type="entry name" value="PAS domain"/>
    <property type="match status" value="3"/>
</dbReference>
<evidence type="ECO:0000313" key="5">
    <source>
        <dbReference type="EMBL" id="QLK26401.1"/>
    </source>
</evidence>
<dbReference type="Pfam" id="PF08448">
    <property type="entry name" value="PAS_4"/>
    <property type="match status" value="2"/>
</dbReference>
<gene>
    <name evidence="5" type="ORF">HYG81_01920</name>
</gene>
<dbReference type="PANTHER" id="PTHR34236:SF1">
    <property type="entry name" value="DIMETHYL SULFOXIDE REDUCTASE TRANSCRIPTIONAL ACTIVATOR"/>
    <property type="match status" value="1"/>
</dbReference>
<keyword evidence="6" id="KW-1185">Reference proteome</keyword>
<dbReference type="Proteomes" id="UP000510869">
    <property type="component" value="Chromosome"/>
</dbReference>
<proteinExistence type="predicted"/>
<dbReference type="SMART" id="SM00091">
    <property type="entry name" value="PAS"/>
    <property type="match status" value="3"/>
</dbReference>
<keyword evidence="3" id="KW-0175">Coiled coil</keyword>
<evidence type="ECO:0000259" key="4">
    <source>
        <dbReference type="PROSITE" id="PS50112"/>
    </source>
</evidence>
<feature type="coiled-coil region" evidence="3">
    <location>
        <begin position="632"/>
        <end position="662"/>
    </location>
</feature>
<evidence type="ECO:0000256" key="2">
    <source>
        <dbReference type="ARBA" id="ARBA00023163"/>
    </source>
</evidence>
<organism evidence="5 6">
    <name type="scientific">Natrinema zhouii</name>
    <dbReference type="NCBI Taxonomy" id="1710539"/>
    <lineage>
        <taxon>Archaea</taxon>
        <taxon>Methanobacteriati</taxon>
        <taxon>Methanobacteriota</taxon>
        <taxon>Stenosarchaea group</taxon>
        <taxon>Halobacteria</taxon>
        <taxon>Halobacteriales</taxon>
        <taxon>Natrialbaceae</taxon>
        <taxon>Natrinema</taxon>
    </lineage>
</organism>
<dbReference type="Pfam" id="PF00989">
    <property type="entry name" value="PAS"/>
    <property type="match status" value="1"/>
</dbReference>
<dbReference type="InterPro" id="IPR007050">
    <property type="entry name" value="HTH_bacterioopsin"/>
</dbReference>
<dbReference type="SUPFAM" id="SSF55785">
    <property type="entry name" value="PYP-like sensor domain (PAS domain)"/>
    <property type="match status" value="3"/>
</dbReference>
<dbReference type="EMBL" id="CP059154">
    <property type="protein sequence ID" value="QLK26401.1"/>
    <property type="molecule type" value="Genomic_DNA"/>
</dbReference>
<dbReference type="PANTHER" id="PTHR34236">
    <property type="entry name" value="DIMETHYL SULFOXIDE REDUCTASE TRANSCRIPTIONAL ACTIVATOR"/>
    <property type="match status" value="1"/>
</dbReference>
<dbReference type="InterPro" id="IPR003018">
    <property type="entry name" value="GAF"/>
</dbReference>
<dbReference type="Gene3D" id="3.30.450.40">
    <property type="match status" value="2"/>
</dbReference>
<dbReference type="Pfam" id="PF15915">
    <property type="entry name" value="BAT"/>
    <property type="match status" value="1"/>
</dbReference>
<evidence type="ECO:0000256" key="3">
    <source>
        <dbReference type="SAM" id="Coils"/>
    </source>
</evidence>
<dbReference type="Pfam" id="PF04967">
    <property type="entry name" value="HTH_10"/>
    <property type="match status" value="1"/>
</dbReference>
<feature type="domain" description="PAS" evidence="4">
    <location>
        <begin position="251"/>
        <end position="302"/>
    </location>
</feature>
<dbReference type="KEGG" id="nay:HYG81_01920"/>
<dbReference type="AlphaFoldDB" id="A0A7D6GQ53"/>
<reference evidence="5 6" key="1">
    <citation type="submission" date="2020-07" db="EMBL/GenBank/DDBJ databases">
        <title>Natrinema (YPL30) sp. nov. and Haloterrigena xxxxxx (YPL8) sp. nov., isolated from a salt mine.</title>
        <authorList>
            <person name="Cui H."/>
        </authorList>
    </citation>
    <scope>NUCLEOTIDE SEQUENCE [LARGE SCALE GENOMIC DNA]</scope>
    <source>
        <strain evidence="5 6">YPL13</strain>
    </source>
</reference>
<dbReference type="InterPro" id="IPR031803">
    <property type="entry name" value="BAT_GAF/HTH-assoc"/>
</dbReference>
<accession>A0A7D6GQ53</accession>
<dbReference type="GeneID" id="56141923"/>
<dbReference type="PROSITE" id="PS50112">
    <property type="entry name" value="PAS"/>
    <property type="match status" value="3"/>
</dbReference>
<dbReference type="Pfam" id="PF13185">
    <property type="entry name" value="GAF_2"/>
    <property type="match status" value="2"/>
</dbReference>
<dbReference type="InterPro" id="IPR029016">
    <property type="entry name" value="GAF-like_dom_sf"/>
</dbReference>